<sequence length="152" mass="17422">METEIREARFEDLPRIIRMIDEDDLGTTGDRYTEPLMKCYEDAFREITEDKNSVILVICVCGSVFGSLQLTFTRYLSHMGGLRATIENVHVASDMQGRGLGTKLMNAAIDLAKKRGCRIVQLTTNKTRKDAHRFYHRIGFESTHEGMKLYLK</sequence>
<dbReference type="SUPFAM" id="SSF55729">
    <property type="entry name" value="Acyl-CoA N-acyltransferases (Nat)"/>
    <property type="match status" value="1"/>
</dbReference>
<dbReference type="Pfam" id="PF00583">
    <property type="entry name" value="Acetyltransf_1"/>
    <property type="match status" value="1"/>
</dbReference>
<dbReference type="Gene3D" id="3.40.630.30">
    <property type="match status" value="1"/>
</dbReference>
<keyword evidence="1" id="KW-0812">Transmembrane</keyword>
<evidence type="ECO:0000313" key="4">
    <source>
        <dbReference type="Proteomes" id="UP000824109"/>
    </source>
</evidence>
<name>A0A9D1SEY9_9FIRM</name>
<dbReference type="AlphaFoldDB" id="A0A9D1SEY9"/>
<feature type="transmembrane region" description="Helical" evidence="1">
    <location>
        <begin position="54"/>
        <end position="73"/>
    </location>
</feature>
<gene>
    <name evidence="3" type="ORF">IAA61_07000</name>
</gene>
<dbReference type="PANTHER" id="PTHR13355">
    <property type="entry name" value="GLUCOSAMINE 6-PHOSPHATE N-ACETYLTRANSFERASE"/>
    <property type="match status" value="1"/>
</dbReference>
<keyword evidence="1" id="KW-1133">Transmembrane helix</keyword>
<dbReference type="Proteomes" id="UP000824109">
    <property type="component" value="Unassembled WGS sequence"/>
</dbReference>
<dbReference type="InterPro" id="IPR000182">
    <property type="entry name" value="GNAT_dom"/>
</dbReference>
<reference evidence="3" key="1">
    <citation type="submission" date="2020-10" db="EMBL/GenBank/DDBJ databases">
        <authorList>
            <person name="Gilroy R."/>
        </authorList>
    </citation>
    <scope>NUCLEOTIDE SEQUENCE</scope>
    <source>
        <strain evidence="3">USAMLcec3-3695</strain>
    </source>
</reference>
<accession>A0A9D1SEY9</accession>
<dbReference type="CDD" id="cd04301">
    <property type="entry name" value="NAT_SF"/>
    <property type="match status" value="1"/>
</dbReference>
<dbReference type="PROSITE" id="PS51186">
    <property type="entry name" value="GNAT"/>
    <property type="match status" value="1"/>
</dbReference>
<protein>
    <submittedName>
        <fullName evidence="3">GNAT family N-acetyltransferase</fullName>
    </submittedName>
</protein>
<reference evidence="3" key="2">
    <citation type="journal article" date="2021" name="PeerJ">
        <title>Extensive microbial diversity within the chicken gut microbiome revealed by metagenomics and culture.</title>
        <authorList>
            <person name="Gilroy R."/>
            <person name="Ravi A."/>
            <person name="Getino M."/>
            <person name="Pursley I."/>
            <person name="Horton D.L."/>
            <person name="Alikhan N.F."/>
            <person name="Baker D."/>
            <person name="Gharbi K."/>
            <person name="Hall N."/>
            <person name="Watson M."/>
            <person name="Adriaenssens E.M."/>
            <person name="Foster-Nyarko E."/>
            <person name="Jarju S."/>
            <person name="Secka A."/>
            <person name="Antonio M."/>
            <person name="Oren A."/>
            <person name="Chaudhuri R.R."/>
            <person name="La Ragione R."/>
            <person name="Hildebrand F."/>
            <person name="Pallen M.J."/>
        </authorList>
    </citation>
    <scope>NUCLEOTIDE SEQUENCE</scope>
    <source>
        <strain evidence="3">USAMLcec3-3695</strain>
    </source>
</reference>
<evidence type="ECO:0000313" key="3">
    <source>
        <dbReference type="EMBL" id="HIU57545.1"/>
    </source>
</evidence>
<organism evidence="3 4">
    <name type="scientific">Candidatus Ornithomonoglobus merdipullorum</name>
    <dbReference type="NCBI Taxonomy" id="2840895"/>
    <lineage>
        <taxon>Bacteria</taxon>
        <taxon>Bacillati</taxon>
        <taxon>Bacillota</taxon>
        <taxon>Clostridia</taxon>
        <taxon>Candidatus Ornithomonoglobus</taxon>
    </lineage>
</organism>
<evidence type="ECO:0000256" key="1">
    <source>
        <dbReference type="SAM" id="Phobius"/>
    </source>
</evidence>
<comment type="caution">
    <text evidence="3">The sequence shown here is derived from an EMBL/GenBank/DDBJ whole genome shotgun (WGS) entry which is preliminary data.</text>
</comment>
<keyword evidence="1" id="KW-0472">Membrane</keyword>
<dbReference type="InterPro" id="IPR039143">
    <property type="entry name" value="GNPNAT1-like"/>
</dbReference>
<dbReference type="InterPro" id="IPR016181">
    <property type="entry name" value="Acyl_CoA_acyltransferase"/>
</dbReference>
<proteinExistence type="predicted"/>
<feature type="domain" description="N-acetyltransferase" evidence="2">
    <location>
        <begin position="3"/>
        <end position="152"/>
    </location>
</feature>
<evidence type="ECO:0000259" key="2">
    <source>
        <dbReference type="PROSITE" id="PS51186"/>
    </source>
</evidence>
<dbReference type="EMBL" id="DVNB01000074">
    <property type="protein sequence ID" value="HIU57545.1"/>
    <property type="molecule type" value="Genomic_DNA"/>
</dbReference>
<dbReference type="GO" id="GO:0008080">
    <property type="term" value="F:N-acetyltransferase activity"/>
    <property type="evidence" value="ECO:0007669"/>
    <property type="project" value="TreeGrafter"/>
</dbReference>